<dbReference type="KEGG" id="amob:HG15A2_07100"/>
<accession>A0A517MRF1</accession>
<evidence type="ECO:0000313" key="2">
    <source>
        <dbReference type="Proteomes" id="UP000319852"/>
    </source>
</evidence>
<dbReference type="EMBL" id="CP036263">
    <property type="protein sequence ID" value="QDS97449.1"/>
    <property type="molecule type" value="Genomic_DNA"/>
</dbReference>
<name>A0A517MRF1_9BACT</name>
<gene>
    <name evidence="1" type="ORF">HG15A2_07100</name>
</gene>
<dbReference type="OrthoDB" id="9815249at2"/>
<organism evidence="1 2">
    <name type="scientific">Adhaeretor mobilis</name>
    <dbReference type="NCBI Taxonomy" id="1930276"/>
    <lineage>
        <taxon>Bacteria</taxon>
        <taxon>Pseudomonadati</taxon>
        <taxon>Planctomycetota</taxon>
        <taxon>Planctomycetia</taxon>
        <taxon>Pirellulales</taxon>
        <taxon>Lacipirellulaceae</taxon>
        <taxon>Adhaeretor</taxon>
    </lineage>
</organism>
<reference evidence="1 2" key="1">
    <citation type="submission" date="2019-02" db="EMBL/GenBank/DDBJ databases">
        <title>Deep-cultivation of Planctomycetes and their phenomic and genomic characterization uncovers novel biology.</title>
        <authorList>
            <person name="Wiegand S."/>
            <person name="Jogler M."/>
            <person name="Boedeker C."/>
            <person name="Pinto D."/>
            <person name="Vollmers J."/>
            <person name="Rivas-Marin E."/>
            <person name="Kohn T."/>
            <person name="Peeters S.H."/>
            <person name="Heuer A."/>
            <person name="Rast P."/>
            <person name="Oberbeckmann S."/>
            <person name="Bunk B."/>
            <person name="Jeske O."/>
            <person name="Meyerdierks A."/>
            <person name="Storesund J.E."/>
            <person name="Kallscheuer N."/>
            <person name="Luecker S."/>
            <person name="Lage O.M."/>
            <person name="Pohl T."/>
            <person name="Merkel B.J."/>
            <person name="Hornburger P."/>
            <person name="Mueller R.-W."/>
            <person name="Bruemmer F."/>
            <person name="Labrenz M."/>
            <person name="Spormann A.M."/>
            <person name="Op den Camp H."/>
            <person name="Overmann J."/>
            <person name="Amann R."/>
            <person name="Jetten M.S.M."/>
            <person name="Mascher T."/>
            <person name="Medema M.H."/>
            <person name="Devos D.P."/>
            <person name="Kaster A.-K."/>
            <person name="Ovreas L."/>
            <person name="Rohde M."/>
            <person name="Galperin M.Y."/>
            <person name="Jogler C."/>
        </authorList>
    </citation>
    <scope>NUCLEOTIDE SEQUENCE [LARGE SCALE GENOMIC DNA]</scope>
    <source>
        <strain evidence="1 2">HG15A2</strain>
    </source>
</reference>
<keyword evidence="2" id="KW-1185">Reference proteome</keyword>
<protein>
    <submittedName>
        <fullName evidence="1">Uncharacterized protein</fullName>
    </submittedName>
</protein>
<evidence type="ECO:0000313" key="1">
    <source>
        <dbReference type="EMBL" id="QDS97449.1"/>
    </source>
</evidence>
<sequence>MSDELQKFPAPQNGPHSGPYERNLMRIPLVLAMAVSLSTCTAFAQQPVSPVVEAMLVQGKLSDAEQQLTTQLANNNETGGEDPNAQFALGVVQTLQGVEGLMQSLHEYGLNPAWESMLPFVRLPVPKNDDPTPLTNEAFRQMIADFSASLARAEATLAKIPEGAEVKVPIPVGMIRMDFDSNGTVDEKEALWIVFNRVFSQRRRNAGLTQEQAEQFVIGFDTADAYWLRGYCHVLQALCDIHLAYETKELHDRTAHLFFPKAKMKYHYARRAEVFTNIADAIAFIHLIKLPVVEPERLASAREHMLKMIELSRQNWEAIQAETDDDREWLPAPQQTQTAIPGMRITGGMVKSWDKTLGEFERMLNGEKLAPFWREPAKMKGRRGINLKKVFTEPQPLDLILWAQGSGLEPFLEEGEITDPQLWREIQRTFQGRFVMFAFWIN</sequence>
<dbReference type="Proteomes" id="UP000319852">
    <property type="component" value="Chromosome"/>
</dbReference>
<proteinExistence type="predicted"/>
<dbReference type="AlphaFoldDB" id="A0A517MRF1"/>
<dbReference type="RefSeq" id="WP_145057836.1">
    <property type="nucleotide sequence ID" value="NZ_CP036263.1"/>
</dbReference>